<sequence>IYRPLPIGFKFRPSKFEMANNFLKKKALGQPIIGRRVPEECHDIFSRHPRDLPGYPREEHWYYFCRKRNHQVTTCNLWTPIGEETNVLYPKNRQLVVATRRRFTLVEKDEEEEYDWFLDEISLRQTVSFSDWVFCHIKGKKIKPEFDYLPLNKSESESESEDEESVDNNPAEILDLLREQDENVLPPPPPSP</sequence>
<evidence type="ECO:0000259" key="3">
    <source>
        <dbReference type="PROSITE" id="PS51005"/>
    </source>
</evidence>
<evidence type="ECO:0000313" key="4">
    <source>
        <dbReference type="EMBL" id="KAG7558936.1"/>
    </source>
</evidence>
<gene>
    <name evidence="4" type="ORF">ISN45_Aa05g005520</name>
</gene>
<dbReference type="InterPro" id="IPR003441">
    <property type="entry name" value="NAC-dom"/>
</dbReference>
<evidence type="ECO:0000256" key="1">
    <source>
        <dbReference type="ARBA" id="ARBA00004123"/>
    </source>
</evidence>
<dbReference type="GO" id="GO:0005634">
    <property type="term" value="C:nucleus"/>
    <property type="evidence" value="ECO:0007669"/>
    <property type="project" value="UniProtKB-SubCell"/>
</dbReference>
<dbReference type="GO" id="GO:0003677">
    <property type="term" value="F:DNA binding"/>
    <property type="evidence" value="ECO:0007669"/>
    <property type="project" value="InterPro"/>
</dbReference>
<dbReference type="Pfam" id="PF02365">
    <property type="entry name" value="NAM"/>
    <property type="match status" value="1"/>
</dbReference>
<feature type="non-terminal residue" evidence="4">
    <location>
        <position position="1"/>
    </location>
</feature>
<name>A0A8T1ZI23_9BRAS</name>
<dbReference type="AlphaFoldDB" id="A0A8T1ZI23"/>
<evidence type="ECO:0000313" key="5">
    <source>
        <dbReference type="Proteomes" id="UP000694240"/>
    </source>
</evidence>
<protein>
    <submittedName>
        <fullName evidence="4">NAC domain superfamily</fullName>
    </submittedName>
</protein>
<accession>A0A8T1ZI23</accession>
<keyword evidence="5" id="KW-1185">Reference proteome</keyword>
<dbReference type="EMBL" id="JAEFBK010000010">
    <property type="protein sequence ID" value="KAG7558936.1"/>
    <property type="molecule type" value="Genomic_DNA"/>
</dbReference>
<reference evidence="4 5" key="1">
    <citation type="submission" date="2020-12" db="EMBL/GenBank/DDBJ databases">
        <title>Concerted genomic and epigenomic changes stabilize Arabidopsis allopolyploids.</title>
        <authorList>
            <person name="Chen Z."/>
        </authorList>
    </citation>
    <scope>NUCLEOTIDE SEQUENCE [LARGE SCALE GENOMIC DNA]</scope>
    <source>
        <strain evidence="4">Allo738</strain>
        <tissue evidence="4">Leaf</tissue>
    </source>
</reference>
<dbReference type="PROSITE" id="PS51005">
    <property type="entry name" value="NAC"/>
    <property type="match status" value="1"/>
</dbReference>
<comment type="subcellular location">
    <subcellularLocation>
        <location evidence="1">Nucleus</location>
    </subcellularLocation>
</comment>
<comment type="caution">
    <text evidence="4">The sequence shown here is derived from an EMBL/GenBank/DDBJ whole genome shotgun (WGS) entry which is preliminary data.</text>
</comment>
<evidence type="ECO:0000256" key="2">
    <source>
        <dbReference type="SAM" id="MobiDB-lite"/>
    </source>
</evidence>
<feature type="compositionally biased region" description="Acidic residues" evidence="2">
    <location>
        <begin position="157"/>
        <end position="166"/>
    </location>
</feature>
<dbReference type="GO" id="GO:0006355">
    <property type="term" value="P:regulation of DNA-templated transcription"/>
    <property type="evidence" value="ECO:0007669"/>
    <property type="project" value="InterPro"/>
</dbReference>
<organism evidence="4 5">
    <name type="scientific">Arabidopsis thaliana x Arabidopsis arenosa</name>
    <dbReference type="NCBI Taxonomy" id="1240361"/>
    <lineage>
        <taxon>Eukaryota</taxon>
        <taxon>Viridiplantae</taxon>
        <taxon>Streptophyta</taxon>
        <taxon>Embryophyta</taxon>
        <taxon>Tracheophyta</taxon>
        <taxon>Spermatophyta</taxon>
        <taxon>Magnoliopsida</taxon>
        <taxon>eudicotyledons</taxon>
        <taxon>Gunneridae</taxon>
        <taxon>Pentapetalae</taxon>
        <taxon>rosids</taxon>
        <taxon>malvids</taxon>
        <taxon>Brassicales</taxon>
        <taxon>Brassicaceae</taxon>
        <taxon>Camelineae</taxon>
        <taxon>Arabidopsis</taxon>
    </lineage>
</organism>
<dbReference type="Proteomes" id="UP000694240">
    <property type="component" value="Chromosome 10"/>
</dbReference>
<feature type="region of interest" description="Disordered" evidence="2">
    <location>
        <begin position="152"/>
        <end position="192"/>
    </location>
</feature>
<proteinExistence type="predicted"/>
<dbReference type="PANTHER" id="PTHR31989">
    <property type="entry name" value="NAC DOMAIN-CONTAINING PROTEIN 82-RELATED"/>
    <property type="match status" value="1"/>
</dbReference>
<feature type="domain" description="NAC" evidence="3">
    <location>
        <begin position="5"/>
        <end position="140"/>
    </location>
</feature>